<proteinExistence type="predicted"/>
<dbReference type="RefSeq" id="WP_345586998.1">
    <property type="nucleotide sequence ID" value="NZ_BAABJG010000006.1"/>
</dbReference>
<keyword evidence="2" id="KW-1185">Reference proteome</keyword>
<dbReference type="EMBL" id="JBHTLU010000013">
    <property type="protein sequence ID" value="MFD1220299.1"/>
    <property type="molecule type" value="Genomic_DNA"/>
</dbReference>
<evidence type="ECO:0000313" key="1">
    <source>
        <dbReference type="EMBL" id="MFD1220299.1"/>
    </source>
</evidence>
<accession>A0ABW3UIZ5</accession>
<organism evidence="1 2">
    <name type="scientific">Paenibacillus vulneris</name>
    <dbReference type="NCBI Taxonomy" id="1133364"/>
    <lineage>
        <taxon>Bacteria</taxon>
        <taxon>Bacillati</taxon>
        <taxon>Bacillota</taxon>
        <taxon>Bacilli</taxon>
        <taxon>Bacillales</taxon>
        <taxon>Paenibacillaceae</taxon>
        <taxon>Paenibacillus</taxon>
    </lineage>
</organism>
<gene>
    <name evidence="1" type="ORF">ACFQ4B_09215</name>
</gene>
<comment type="caution">
    <text evidence="1">The sequence shown here is derived from an EMBL/GenBank/DDBJ whole genome shotgun (WGS) entry which is preliminary data.</text>
</comment>
<protein>
    <submittedName>
        <fullName evidence="1">Uncharacterized protein</fullName>
    </submittedName>
</protein>
<reference evidence="2" key="1">
    <citation type="journal article" date="2019" name="Int. J. Syst. Evol. Microbiol.">
        <title>The Global Catalogue of Microorganisms (GCM) 10K type strain sequencing project: providing services to taxonomists for standard genome sequencing and annotation.</title>
        <authorList>
            <consortium name="The Broad Institute Genomics Platform"/>
            <consortium name="The Broad Institute Genome Sequencing Center for Infectious Disease"/>
            <person name="Wu L."/>
            <person name="Ma J."/>
        </authorList>
    </citation>
    <scope>NUCLEOTIDE SEQUENCE [LARGE SCALE GENOMIC DNA]</scope>
    <source>
        <strain evidence="2">CCUG 53270</strain>
    </source>
</reference>
<evidence type="ECO:0000313" key="2">
    <source>
        <dbReference type="Proteomes" id="UP001597180"/>
    </source>
</evidence>
<sequence length="175" mass="20393">MDSNMQVQAMLSENPDIVFDEVVSIIIDHSDIEFWLKFTSEWGGILYYLDERSKRQHEQGLIGQEQYEFIRRTYRLGLITTTGLYDKMKQSKDEAGEAGDADYTFSMDSLECYFIPAYLKEYCSSSEALKKLGDKYIQAMTQALESYGHPEEKLASIQRLVEEYITNMHKYAKQQ</sequence>
<dbReference type="Proteomes" id="UP001597180">
    <property type="component" value="Unassembled WGS sequence"/>
</dbReference>
<name>A0ABW3UIZ5_9BACL</name>